<dbReference type="GO" id="GO:0016787">
    <property type="term" value="F:hydrolase activity"/>
    <property type="evidence" value="ECO:0007669"/>
    <property type="project" value="UniProtKB-KW"/>
</dbReference>
<evidence type="ECO:0000256" key="1">
    <source>
        <dbReference type="ARBA" id="ARBA00022801"/>
    </source>
</evidence>
<dbReference type="Pfam" id="PF01734">
    <property type="entry name" value="Patatin"/>
    <property type="match status" value="1"/>
</dbReference>
<gene>
    <name evidence="6" type="ORF">UFOPK2683_00300</name>
    <name evidence="7" type="ORF">UFOPK3605_00666</name>
    <name evidence="8" type="ORF">UFOPK3897_00841</name>
    <name evidence="9" type="ORF">UFOPK4121_00674</name>
</gene>
<feature type="region of interest" description="Disordered" evidence="4">
    <location>
        <begin position="265"/>
        <end position="298"/>
    </location>
</feature>
<evidence type="ECO:0000313" key="8">
    <source>
        <dbReference type="EMBL" id="CAB4976477.1"/>
    </source>
</evidence>
<dbReference type="EMBL" id="CAFBOF010000014">
    <property type="protein sequence ID" value="CAB4976477.1"/>
    <property type="molecule type" value="Genomic_DNA"/>
</dbReference>
<evidence type="ECO:0000259" key="5">
    <source>
        <dbReference type="PROSITE" id="PS51635"/>
    </source>
</evidence>
<evidence type="ECO:0000256" key="4">
    <source>
        <dbReference type="SAM" id="MobiDB-lite"/>
    </source>
</evidence>
<dbReference type="GO" id="GO:0016042">
    <property type="term" value="P:lipid catabolic process"/>
    <property type="evidence" value="ECO:0007669"/>
    <property type="project" value="UniProtKB-KW"/>
</dbReference>
<evidence type="ECO:0000256" key="2">
    <source>
        <dbReference type="ARBA" id="ARBA00022963"/>
    </source>
</evidence>
<dbReference type="InterPro" id="IPR002641">
    <property type="entry name" value="PNPLA_dom"/>
</dbReference>
<evidence type="ECO:0000313" key="6">
    <source>
        <dbReference type="EMBL" id="CAB4716479.1"/>
    </source>
</evidence>
<dbReference type="InterPro" id="IPR016035">
    <property type="entry name" value="Acyl_Trfase/lysoPLipase"/>
</dbReference>
<dbReference type="PANTHER" id="PTHR14226:SF29">
    <property type="entry name" value="NEUROPATHY TARGET ESTERASE SWS"/>
    <property type="match status" value="1"/>
</dbReference>
<proteinExistence type="predicted"/>
<protein>
    <submittedName>
        <fullName evidence="7">Unannotated protein</fullName>
    </submittedName>
</protein>
<dbReference type="PROSITE" id="PS51635">
    <property type="entry name" value="PNPLA"/>
    <property type="match status" value="1"/>
</dbReference>
<feature type="domain" description="PNPLA" evidence="5">
    <location>
        <begin position="10"/>
        <end position="180"/>
    </location>
</feature>
<keyword evidence="2" id="KW-0442">Lipid degradation</keyword>
<dbReference type="EMBL" id="CAFBMM010000024">
    <property type="protein sequence ID" value="CAB4904334.1"/>
    <property type="molecule type" value="Genomic_DNA"/>
</dbReference>
<dbReference type="AlphaFoldDB" id="A0A6J7GBV7"/>
<organism evidence="7">
    <name type="scientific">freshwater metagenome</name>
    <dbReference type="NCBI Taxonomy" id="449393"/>
    <lineage>
        <taxon>unclassified sequences</taxon>
        <taxon>metagenomes</taxon>
        <taxon>ecological metagenomes</taxon>
    </lineage>
</organism>
<dbReference type="InterPro" id="IPR050301">
    <property type="entry name" value="NTE"/>
</dbReference>
<accession>A0A6J7GBV7</accession>
<dbReference type="SUPFAM" id="SSF52151">
    <property type="entry name" value="FabD/lysophospholipase-like"/>
    <property type="match status" value="1"/>
</dbReference>
<dbReference type="EMBL" id="CAEZYK010000010">
    <property type="protein sequence ID" value="CAB4716479.1"/>
    <property type="molecule type" value="Genomic_DNA"/>
</dbReference>
<sequence>METAKTKTAFVLSGGGNRGVAQVGMLRALLERGIVPDVIIGTSVGALNGAVIAHNPTVEAIDHLESVWLNLDREQVFPGTVVSRMWNILRRDDHLVASTGLAELIAAASPAETFADLKIPLRVVTADLETGEECVLVRGPLAPSLLASSALPGIFPPVDLHRRTLVDGGVVNLVPISHALAGPINRVYVLDISDPISDRLIRSPLDVAMRAFAISRDQRFDLERQWVPAEVDLIVLPAPVDDRNFYDFDGAEAIITEAYERAKKTLTAHQSRRPVQTSDSTPRRRRRWWSRSNRAPTR</sequence>
<evidence type="ECO:0000256" key="3">
    <source>
        <dbReference type="ARBA" id="ARBA00023098"/>
    </source>
</evidence>
<dbReference type="Gene3D" id="3.40.1090.10">
    <property type="entry name" value="Cytosolic phospholipase A2 catalytic domain"/>
    <property type="match status" value="2"/>
</dbReference>
<reference evidence="7" key="1">
    <citation type="submission" date="2020-05" db="EMBL/GenBank/DDBJ databases">
        <authorList>
            <person name="Chiriac C."/>
            <person name="Salcher M."/>
            <person name="Ghai R."/>
            <person name="Kavagutti S V."/>
        </authorList>
    </citation>
    <scope>NUCLEOTIDE SEQUENCE</scope>
</reference>
<keyword evidence="1" id="KW-0378">Hydrolase</keyword>
<dbReference type="EMBL" id="CAFBPQ010000015">
    <property type="protein sequence ID" value="CAB5021282.1"/>
    <property type="molecule type" value="Genomic_DNA"/>
</dbReference>
<dbReference type="PANTHER" id="PTHR14226">
    <property type="entry name" value="NEUROPATHY TARGET ESTERASE/SWISS CHEESE D.MELANOGASTER"/>
    <property type="match status" value="1"/>
</dbReference>
<evidence type="ECO:0000313" key="7">
    <source>
        <dbReference type="EMBL" id="CAB4904334.1"/>
    </source>
</evidence>
<dbReference type="CDD" id="cd07209">
    <property type="entry name" value="Pat_hypo_Ecoli_Z1214_like"/>
    <property type="match status" value="1"/>
</dbReference>
<keyword evidence="3" id="KW-0443">Lipid metabolism</keyword>
<evidence type="ECO:0000313" key="9">
    <source>
        <dbReference type="EMBL" id="CAB5021282.1"/>
    </source>
</evidence>
<name>A0A6J7GBV7_9ZZZZ</name>